<evidence type="ECO:0008006" key="3">
    <source>
        <dbReference type="Google" id="ProtNLM"/>
    </source>
</evidence>
<proteinExistence type="predicted"/>
<protein>
    <recommendedName>
        <fullName evidence="3">Reverse transcriptase domain-containing protein</fullName>
    </recommendedName>
</protein>
<evidence type="ECO:0000256" key="1">
    <source>
        <dbReference type="SAM" id="MobiDB-lite"/>
    </source>
</evidence>
<dbReference type="EMBL" id="BKCJ010001112">
    <property type="protein sequence ID" value="GEU38931.1"/>
    <property type="molecule type" value="Genomic_DNA"/>
</dbReference>
<evidence type="ECO:0000313" key="2">
    <source>
        <dbReference type="EMBL" id="GEU38931.1"/>
    </source>
</evidence>
<name>A0A6L2JPB7_TANCI</name>
<feature type="compositionally biased region" description="Acidic residues" evidence="1">
    <location>
        <begin position="28"/>
        <end position="62"/>
    </location>
</feature>
<reference evidence="2" key="1">
    <citation type="journal article" date="2019" name="Sci. Rep.">
        <title>Draft genome of Tanacetum cinerariifolium, the natural source of mosquito coil.</title>
        <authorList>
            <person name="Yamashiro T."/>
            <person name="Shiraishi A."/>
            <person name="Satake H."/>
            <person name="Nakayama K."/>
        </authorList>
    </citation>
    <scope>NUCLEOTIDE SEQUENCE</scope>
</reference>
<feature type="region of interest" description="Disordered" evidence="1">
    <location>
        <begin position="1"/>
        <end position="73"/>
    </location>
</feature>
<accession>A0A6L2JPB7</accession>
<gene>
    <name evidence="2" type="ORF">Tci_010909</name>
</gene>
<feature type="compositionally biased region" description="Acidic residues" evidence="1">
    <location>
        <begin position="8"/>
        <end position="21"/>
    </location>
</feature>
<organism evidence="2">
    <name type="scientific">Tanacetum cinerariifolium</name>
    <name type="common">Dalmatian daisy</name>
    <name type="synonym">Chrysanthemum cinerariifolium</name>
    <dbReference type="NCBI Taxonomy" id="118510"/>
    <lineage>
        <taxon>Eukaryota</taxon>
        <taxon>Viridiplantae</taxon>
        <taxon>Streptophyta</taxon>
        <taxon>Embryophyta</taxon>
        <taxon>Tracheophyta</taxon>
        <taxon>Spermatophyta</taxon>
        <taxon>Magnoliopsida</taxon>
        <taxon>eudicotyledons</taxon>
        <taxon>Gunneridae</taxon>
        <taxon>Pentapetalae</taxon>
        <taxon>asterids</taxon>
        <taxon>campanulids</taxon>
        <taxon>Asterales</taxon>
        <taxon>Asteraceae</taxon>
        <taxon>Asteroideae</taxon>
        <taxon>Anthemideae</taxon>
        <taxon>Anthemidinae</taxon>
        <taxon>Tanacetum</taxon>
    </lineage>
</organism>
<comment type="caution">
    <text evidence="2">The sequence shown here is derived from an EMBL/GenBank/DDBJ whole genome shotgun (WGS) entry which is preliminary data.</text>
</comment>
<dbReference type="AlphaFoldDB" id="A0A6L2JPB7"/>
<sequence>MASLDYVVDFDPEEDPEDDQADYLADGGDGDDEPFDDDDDDDTDDEDPEEEPFEEDEEEEEEHPAPADSPDVPIVDLVLSAIETEALEADMYLVLSAGETEALEDDEPTQAPRSPISIPFSQTRLCRALKTVRPEPPMSVSMEAFIARQAALLSPPLPIPSLPLPLPSPLTTSLTDTGAPLGYRAVGIRMRALLSSTSRKTDILEADMPPRKRACLTTPTLEFEIGESSAAGAAARTYGRTDEFEVRFEDAQFDRALLRAQVNTLYRDRPYHCRTAMLMDREAMYSREAWAFSMDRSSAMEAHVRTLETQVAALITQTTSLQTQLTTTLGRIDVLEARDPKPQEGPAEAGSSC</sequence>